<gene>
    <name evidence="6" type="primary">ybaK</name>
    <name evidence="6" type="ORF">ACFQ4B_10775</name>
</gene>
<organism evidence="6 7">
    <name type="scientific">Paenibacillus vulneris</name>
    <dbReference type="NCBI Taxonomy" id="1133364"/>
    <lineage>
        <taxon>Bacteria</taxon>
        <taxon>Bacillati</taxon>
        <taxon>Bacillota</taxon>
        <taxon>Bacilli</taxon>
        <taxon>Bacillales</taxon>
        <taxon>Paenibacillaceae</taxon>
        <taxon>Paenibacillus</taxon>
    </lineage>
</organism>
<evidence type="ECO:0000256" key="1">
    <source>
        <dbReference type="ARBA" id="ARBA00009798"/>
    </source>
</evidence>
<sequence>MAAKTNASRILDKLGIAYTLHEYEWDEDDLAASTVAKKVGLPCEQLYKTLVLRGDKTGVVMACIPGDKELDLKAMASASGNKKVEMVPVKDIMTLTGYIRGGVSPLGVKKKYPLYIDRSVVSKDPVSISAGRRGLQMFIKGTDLVEACEGILSELTH</sequence>
<dbReference type="Pfam" id="PF04073">
    <property type="entry name" value="tRNA_edit"/>
    <property type="match status" value="1"/>
</dbReference>
<evidence type="ECO:0000256" key="4">
    <source>
        <dbReference type="PIRNR" id="PIRNR006181"/>
    </source>
</evidence>
<reference evidence="7" key="1">
    <citation type="journal article" date="2019" name="Int. J. Syst. Evol. Microbiol.">
        <title>The Global Catalogue of Microorganisms (GCM) 10K type strain sequencing project: providing services to taxonomists for standard genome sequencing and annotation.</title>
        <authorList>
            <consortium name="The Broad Institute Genomics Platform"/>
            <consortium name="The Broad Institute Genome Sequencing Center for Infectious Disease"/>
            <person name="Wu L."/>
            <person name="Ma J."/>
        </authorList>
    </citation>
    <scope>NUCLEOTIDE SEQUENCE [LARGE SCALE GENOMIC DNA]</scope>
    <source>
        <strain evidence="7">CCUG 53270</strain>
    </source>
</reference>
<evidence type="ECO:0000259" key="5">
    <source>
        <dbReference type="Pfam" id="PF04073"/>
    </source>
</evidence>
<dbReference type="PIRSF" id="PIRSF006181">
    <property type="entry name" value="EbsC_YbaK"/>
    <property type="match status" value="1"/>
</dbReference>
<keyword evidence="2 4" id="KW-0648">Protein biosynthesis</keyword>
<dbReference type="PANTHER" id="PTHR30411">
    <property type="entry name" value="CYTOPLASMIC PROTEIN"/>
    <property type="match status" value="1"/>
</dbReference>
<evidence type="ECO:0000313" key="7">
    <source>
        <dbReference type="Proteomes" id="UP001597180"/>
    </source>
</evidence>
<keyword evidence="3 4" id="KW-0456">Lyase</keyword>
<feature type="domain" description="YbaK/aminoacyl-tRNA synthetase-associated" evidence="5">
    <location>
        <begin position="32"/>
        <end position="146"/>
    </location>
</feature>
<dbReference type="RefSeq" id="WP_345587207.1">
    <property type="nucleotide sequence ID" value="NZ_BAABJG010000006.1"/>
</dbReference>
<evidence type="ECO:0000313" key="6">
    <source>
        <dbReference type="EMBL" id="MFD1220606.1"/>
    </source>
</evidence>
<dbReference type="InterPro" id="IPR036754">
    <property type="entry name" value="YbaK/aa-tRNA-synt-asso_dom_sf"/>
</dbReference>
<dbReference type="CDD" id="cd00002">
    <property type="entry name" value="YbaK_deacylase"/>
    <property type="match status" value="1"/>
</dbReference>
<comment type="similarity">
    <text evidence="1 4">Belongs to the prolyl-tRNA editing family. YbaK/EbsC subfamily.</text>
</comment>
<dbReference type="InterPro" id="IPR004369">
    <property type="entry name" value="Prolyl-tRNA_editing_YbaK/EbsC"/>
</dbReference>
<dbReference type="SUPFAM" id="SSF55826">
    <property type="entry name" value="YbaK/ProRS associated domain"/>
    <property type="match status" value="1"/>
</dbReference>
<keyword evidence="7" id="KW-1185">Reference proteome</keyword>
<dbReference type="EMBL" id="JBHTLU010000013">
    <property type="protein sequence ID" value="MFD1220606.1"/>
    <property type="molecule type" value="Genomic_DNA"/>
</dbReference>
<name>A0ABW3UL72_9BACL</name>
<dbReference type="EC" id="4.2.-.-" evidence="4"/>
<evidence type="ECO:0000256" key="3">
    <source>
        <dbReference type="ARBA" id="ARBA00023239"/>
    </source>
</evidence>
<proteinExistence type="inferred from homology"/>
<protein>
    <recommendedName>
        <fullName evidence="4">Cys-tRNA(Pro)/Cys-tRNA(Cys) deacylase</fullName>
        <ecNumber evidence="4">4.2.-.-</ecNumber>
    </recommendedName>
</protein>
<evidence type="ECO:0000256" key="2">
    <source>
        <dbReference type="ARBA" id="ARBA00022917"/>
    </source>
</evidence>
<dbReference type="Proteomes" id="UP001597180">
    <property type="component" value="Unassembled WGS sequence"/>
</dbReference>
<comment type="caution">
    <text evidence="6">The sequence shown here is derived from an EMBL/GenBank/DDBJ whole genome shotgun (WGS) entry which is preliminary data.</text>
</comment>
<dbReference type="NCBIfam" id="TIGR00011">
    <property type="entry name" value="YbaK_EbsC"/>
    <property type="match status" value="1"/>
</dbReference>
<dbReference type="Gene3D" id="3.90.960.10">
    <property type="entry name" value="YbaK/aminoacyl-tRNA synthetase-associated domain"/>
    <property type="match status" value="1"/>
</dbReference>
<dbReference type="InterPro" id="IPR007214">
    <property type="entry name" value="YbaK/aa-tRNA-synth-assoc-dom"/>
</dbReference>
<dbReference type="PANTHER" id="PTHR30411:SF0">
    <property type="entry name" value="CYS-TRNA(PRO)_CYS-TRNA(CYS) DEACYLASE YBAK"/>
    <property type="match status" value="1"/>
</dbReference>
<accession>A0ABW3UL72</accession>